<dbReference type="GeneID" id="97669257"/>
<dbReference type="Pfam" id="PF13302">
    <property type="entry name" value="Acetyltransf_3"/>
    <property type="match status" value="1"/>
</dbReference>
<accession>A0A0M6ZHA0</accession>
<dbReference type="AlphaFoldDB" id="A0A0M6ZHA0"/>
<protein>
    <recommendedName>
        <fullName evidence="1">N-acetyltransferase domain-containing protein</fullName>
    </recommendedName>
</protein>
<dbReference type="GO" id="GO:0016747">
    <property type="term" value="F:acyltransferase activity, transferring groups other than amino-acyl groups"/>
    <property type="evidence" value="ECO:0007669"/>
    <property type="project" value="InterPro"/>
</dbReference>
<dbReference type="PANTHER" id="PTHR43792:SF1">
    <property type="entry name" value="N-ACETYLTRANSFERASE DOMAIN-CONTAINING PROTEIN"/>
    <property type="match status" value="1"/>
</dbReference>
<gene>
    <name evidence="2" type="ORF">LA5096_01850</name>
</gene>
<organism evidence="2 3">
    <name type="scientific">Roseibium album</name>
    <dbReference type="NCBI Taxonomy" id="311410"/>
    <lineage>
        <taxon>Bacteria</taxon>
        <taxon>Pseudomonadati</taxon>
        <taxon>Pseudomonadota</taxon>
        <taxon>Alphaproteobacteria</taxon>
        <taxon>Hyphomicrobiales</taxon>
        <taxon>Stappiaceae</taxon>
        <taxon>Roseibium</taxon>
    </lineage>
</organism>
<dbReference type="InterPro" id="IPR051531">
    <property type="entry name" value="N-acetyltransferase"/>
</dbReference>
<sequence length="185" mass="21081">MTDTTTLAASMALSRTLNNGMIEIPTLQTDRLTLRPMTMADWDDYYSFMQSDRSLGMGGPFQKKMSWALFCHDMAQWPLMGNGALMLDDRETGTCLGQVGINHGPLFPEHELGWFLYPAAEGRGIGYEAAQRFADWARHERCLPSLVSYIDRDNVRSRRLAERLGARLDDEAERPDQADLVYRHF</sequence>
<dbReference type="SUPFAM" id="SSF55729">
    <property type="entry name" value="Acyl-CoA N-acyltransferases (Nat)"/>
    <property type="match status" value="1"/>
</dbReference>
<dbReference type="Gene3D" id="3.40.630.30">
    <property type="match status" value="1"/>
</dbReference>
<dbReference type="RefSeq" id="WP_306361724.1">
    <property type="nucleotide sequence ID" value="NZ_CANKXR010000006.1"/>
</dbReference>
<dbReference type="InterPro" id="IPR016181">
    <property type="entry name" value="Acyl_CoA_acyltransferase"/>
</dbReference>
<dbReference type="InterPro" id="IPR000182">
    <property type="entry name" value="GNAT_dom"/>
</dbReference>
<dbReference type="Proteomes" id="UP000049983">
    <property type="component" value="Unassembled WGS sequence"/>
</dbReference>
<keyword evidence="3" id="KW-1185">Reference proteome</keyword>
<proteinExistence type="predicted"/>
<evidence type="ECO:0000259" key="1">
    <source>
        <dbReference type="PROSITE" id="PS51186"/>
    </source>
</evidence>
<evidence type="ECO:0000313" key="2">
    <source>
        <dbReference type="EMBL" id="CTQ68549.1"/>
    </source>
</evidence>
<name>A0A0M6ZHA0_9HYPH</name>
<dbReference type="PANTHER" id="PTHR43792">
    <property type="entry name" value="GNAT FAMILY, PUTATIVE (AFU_ORTHOLOGUE AFUA_3G00765)-RELATED-RELATED"/>
    <property type="match status" value="1"/>
</dbReference>
<feature type="domain" description="N-acetyltransferase" evidence="1">
    <location>
        <begin position="32"/>
        <end position="185"/>
    </location>
</feature>
<dbReference type="PROSITE" id="PS51186">
    <property type="entry name" value="GNAT"/>
    <property type="match status" value="1"/>
</dbReference>
<dbReference type="EMBL" id="CXWC01000003">
    <property type="protein sequence ID" value="CTQ68549.1"/>
    <property type="molecule type" value="Genomic_DNA"/>
</dbReference>
<dbReference type="STRING" id="311410.LA5095_04871"/>
<reference evidence="3" key="1">
    <citation type="submission" date="2015-07" db="EMBL/GenBank/DDBJ databases">
        <authorList>
            <person name="Rodrigo-Torres Lidia"/>
            <person name="Arahal R.David."/>
        </authorList>
    </citation>
    <scope>NUCLEOTIDE SEQUENCE [LARGE SCALE GENOMIC DNA]</scope>
    <source>
        <strain evidence="3">CECT 5096</strain>
    </source>
</reference>
<evidence type="ECO:0000313" key="3">
    <source>
        <dbReference type="Proteomes" id="UP000049983"/>
    </source>
</evidence>